<dbReference type="InParanoid" id="C5DN10"/>
<dbReference type="eggNOG" id="ENOG502S8Z5">
    <property type="taxonomic scope" value="Eukaryota"/>
</dbReference>
<dbReference type="OMA" id="YEMINNE"/>
<gene>
    <name evidence="3" type="ordered locus">KLTH0G13266g</name>
</gene>
<reference evidence="3 4" key="1">
    <citation type="journal article" date="2009" name="Genome Res.">
        <title>Comparative genomics of protoploid Saccharomycetaceae.</title>
        <authorList>
            <consortium name="The Genolevures Consortium"/>
            <person name="Souciet J.-L."/>
            <person name="Dujon B."/>
            <person name="Gaillardin C."/>
            <person name="Johnston M."/>
            <person name="Baret P.V."/>
            <person name="Cliften P."/>
            <person name="Sherman D.J."/>
            <person name="Weissenbach J."/>
            <person name="Westhof E."/>
            <person name="Wincker P."/>
            <person name="Jubin C."/>
            <person name="Poulain J."/>
            <person name="Barbe V."/>
            <person name="Segurens B."/>
            <person name="Artiguenave F."/>
            <person name="Anthouard V."/>
            <person name="Vacherie B."/>
            <person name="Val M.-E."/>
            <person name="Fulton R.S."/>
            <person name="Minx P."/>
            <person name="Wilson R."/>
            <person name="Durrens P."/>
            <person name="Jean G."/>
            <person name="Marck C."/>
            <person name="Martin T."/>
            <person name="Nikolski M."/>
            <person name="Rolland T."/>
            <person name="Seret M.-L."/>
            <person name="Casaregola S."/>
            <person name="Despons L."/>
            <person name="Fairhead C."/>
            <person name="Fischer G."/>
            <person name="Lafontaine I."/>
            <person name="Leh V."/>
            <person name="Lemaire M."/>
            <person name="de Montigny J."/>
            <person name="Neuveglise C."/>
            <person name="Thierry A."/>
            <person name="Blanc-Lenfle I."/>
            <person name="Bleykasten C."/>
            <person name="Diffels J."/>
            <person name="Fritsch E."/>
            <person name="Frangeul L."/>
            <person name="Goeffon A."/>
            <person name="Jauniaux N."/>
            <person name="Kachouri-Lafond R."/>
            <person name="Payen C."/>
            <person name="Potier S."/>
            <person name="Pribylova L."/>
            <person name="Ozanne C."/>
            <person name="Richard G.-F."/>
            <person name="Sacerdot C."/>
            <person name="Straub M.-L."/>
            <person name="Talla E."/>
        </authorList>
    </citation>
    <scope>NUCLEOTIDE SEQUENCE [LARGE SCALE GENOMIC DNA]</scope>
    <source>
        <strain evidence="4">ATCC 56472 / CBS 6340 / NRRL Y-8284</strain>
    </source>
</reference>
<organism evidence="3 4">
    <name type="scientific">Lachancea thermotolerans (strain ATCC 56472 / CBS 6340 / NRRL Y-8284)</name>
    <name type="common">Yeast</name>
    <name type="synonym">Kluyveromyces thermotolerans</name>
    <dbReference type="NCBI Taxonomy" id="559295"/>
    <lineage>
        <taxon>Eukaryota</taxon>
        <taxon>Fungi</taxon>
        <taxon>Dikarya</taxon>
        <taxon>Ascomycota</taxon>
        <taxon>Saccharomycotina</taxon>
        <taxon>Saccharomycetes</taxon>
        <taxon>Saccharomycetales</taxon>
        <taxon>Saccharomycetaceae</taxon>
        <taxon>Lachancea</taxon>
    </lineage>
</organism>
<dbReference type="GeneID" id="8293891"/>
<protein>
    <submittedName>
        <fullName evidence="3">KLTH0G13266p</fullName>
    </submittedName>
</protein>
<dbReference type="RefSeq" id="XP_002555608.1">
    <property type="nucleotide sequence ID" value="XM_002555562.1"/>
</dbReference>
<evidence type="ECO:0000259" key="2">
    <source>
        <dbReference type="Pfam" id="PF23179"/>
    </source>
</evidence>
<evidence type="ECO:0000256" key="1">
    <source>
        <dbReference type="SAM" id="MobiDB-lite"/>
    </source>
</evidence>
<feature type="region of interest" description="Disordered" evidence="1">
    <location>
        <begin position="145"/>
        <end position="167"/>
    </location>
</feature>
<evidence type="ECO:0000313" key="3">
    <source>
        <dbReference type="EMBL" id="CAR25171.1"/>
    </source>
</evidence>
<dbReference type="HOGENOM" id="CLU_052055_0_0_1"/>
<keyword evidence="4" id="KW-1185">Reference proteome</keyword>
<dbReference type="InterPro" id="IPR057071">
    <property type="entry name" value="bHLH_INO2"/>
</dbReference>
<feature type="region of interest" description="Disordered" evidence="1">
    <location>
        <begin position="240"/>
        <end position="265"/>
    </location>
</feature>
<dbReference type="EMBL" id="CU928171">
    <property type="protein sequence ID" value="CAR25171.1"/>
    <property type="molecule type" value="Genomic_DNA"/>
</dbReference>
<name>C5DN10_LACTC</name>
<dbReference type="GO" id="GO:0046983">
    <property type="term" value="F:protein dimerization activity"/>
    <property type="evidence" value="ECO:0007669"/>
    <property type="project" value="InterPro"/>
</dbReference>
<accession>C5DN10</accession>
<dbReference type="STRING" id="559295.C5DN10"/>
<dbReference type="OrthoDB" id="3973009at2759"/>
<dbReference type="InterPro" id="IPR036638">
    <property type="entry name" value="HLH_DNA-bd_sf"/>
</dbReference>
<dbReference type="FunCoup" id="C5DN10">
    <property type="interactions" value="1589"/>
</dbReference>
<proteinExistence type="predicted"/>
<feature type="compositionally biased region" description="Basic and acidic residues" evidence="1">
    <location>
        <begin position="243"/>
        <end position="264"/>
    </location>
</feature>
<dbReference type="KEGG" id="lth:KLTH0G13266g"/>
<dbReference type="AlphaFoldDB" id="C5DN10"/>
<feature type="domain" description="INO2 bHLH" evidence="2">
    <location>
        <begin position="197"/>
        <end position="296"/>
    </location>
</feature>
<dbReference type="SUPFAM" id="SSF47459">
    <property type="entry name" value="HLH, helix-loop-helix DNA-binding domain"/>
    <property type="match status" value="1"/>
</dbReference>
<sequence length="297" mass="33993">MDTDRLLDIFDFDLEIDFETAYEMINNEDQNSKHTAGRPLVENEVDRWSMSDASLVKREIDPLRAHLDGSHKDIEVEHLRRKSEAHRAGLLSEFESAAIEQFLDSLVAGDGKPLKDPFSPAWDELPRGLHQDPCEKPSVHNQEFVHKPESTPGLHIGGEQKRSKERTSIVPADYAPAVIKSPDITVSDSEVPVDLQNDPIKRKQWKHVVLEKKRRNAIKVNFDDLIKLIRFPRMSVMASQEAQLKERSPDENVPRKKLKPDRTPNKRIPKHVLLNYIIEDMELLSQANKSLEALLEG</sequence>
<dbReference type="CDD" id="cd11388">
    <property type="entry name" value="bHLH_ScINO2_like"/>
    <property type="match status" value="1"/>
</dbReference>
<dbReference type="Pfam" id="PF23179">
    <property type="entry name" value="bHLH_INO2"/>
    <property type="match status" value="1"/>
</dbReference>
<feature type="compositionally biased region" description="Basic and acidic residues" evidence="1">
    <location>
        <begin position="158"/>
        <end position="167"/>
    </location>
</feature>
<dbReference type="Proteomes" id="UP000002036">
    <property type="component" value="Chromosome G"/>
</dbReference>
<evidence type="ECO:0000313" key="4">
    <source>
        <dbReference type="Proteomes" id="UP000002036"/>
    </source>
</evidence>